<dbReference type="HOGENOM" id="CLU_104253_0_0_1"/>
<dbReference type="Proteomes" id="UP000030655">
    <property type="component" value="Unassembled WGS sequence"/>
</dbReference>
<dbReference type="AlphaFoldDB" id="A0A059EX80"/>
<reference evidence="1 2" key="2">
    <citation type="submission" date="2014-03" db="EMBL/GenBank/DDBJ databases">
        <title>The Genome Sequence of Anncaliia algerae insect isolate PRA339.</title>
        <authorList>
            <consortium name="The Broad Institute Genome Sequencing Platform"/>
            <consortium name="The Broad Institute Genome Sequencing Center for Infectious Disease"/>
            <person name="Cuomo C."/>
            <person name="Becnel J."/>
            <person name="Sanscrainte N."/>
            <person name="Walker B."/>
            <person name="Young S.K."/>
            <person name="Zeng Q."/>
            <person name="Gargeya S."/>
            <person name="Fitzgerald M."/>
            <person name="Haas B."/>
            <person name="Abouelleil A."/>
            <person name="Alvarado L."/>
            <person name="Arachchi H.M."/>
            <person name="Berlin A.M."/>
            <person name="Chapman S.B."/>
            <person name="Dewar J."/>
            <person name="Goldberg J."/>
            <person name="Griggs A."/>
            <person name="Gujja S."/>
            <person name="Hansen M."/>
            <person name="Howarth C."/>
            <person name="Imamovic A."/>
            <person name="Larimer J."/>
            <person name="McCowan C."/>
            <person name="Murphy C."/>
            <person name="Neiman D."/>
            <person name="Pearson M."/>
            <person name="Priest M."/>
            <person name="Roberts A."/>
            <person name="Saif S."/>
            <person name="Shea T."/>
            <person name="Sisk P."/>
            <person name="Sykes S."/>
            <person name="Wortman J."/>
            <person name="Nusbaum C."/>
            <person name="Birren B."/>
        </authorList>
    </citation>
    <scope>NUCLEOTIDE SEQUENCE [LARGE SCALE GENOMIC DNA]</scope>
    <source>
        <strain evidence="1 2">PRA339</strain>
    </source>
</reference>
<sequence>MQEFLENAKLNYKSKKMMPITFSSSVNLEECNTFESICNRLGIAHINIEETVDLDTLLQFITSYKEACHKYSYKCDMNIEELLQRERIISEYKILDEKCCRKEIELSYFFNIEDYKDVNINELRNEYYILEREKNSIQKLKNKNILCGAIRNNLNVINFIREENYKNKIRQLKPSIIRDILILIIDNHSIKMNDLVNVLRADRITVLKVIFYFRDTGLITHDVSSDTICLNI</sequence>
<evidence type="ECO:0000313" key="1">
    <source>
        <dbReference type="EMBL" id="KCZ79336.1"/>
    </source>
</evidence>
<organism evidence="1 2">
    <name type="scientific">Anncaliia algerae PRA339</name>
    <dbReference type="NCBI Taxonomy" id="1288291"/>
    <lineage>
        <taxon>Eukaryota</taxon>
        <taxon>Fungi</taxon>
        <taxon>Fungi incertae sedis</taxon>
        <taxon>Microsporidia</taxon>
        <taxon>Tubulinosematoidea</taxon>
        <taxon>Tubulinosematidae</taxon>
        <taxon>Anncaliia</taxon>
    </lineage>
</organism>
<evidence type="ECO:0000313" key="2">
    <source>
        <dbReference type="Proteomes" id="UP000030655"/>
    </source>
</evidence>
<gene>
    <name evidence="1" type="ORF">H312_03271</name>
</gene>
<dbReference type="OrthoDB" id="2188188at2759"/>
<keyword evidence="2" id="KW-1185">Reference proteome</keyword>
<name>A0A059EX80_9MICR</name>
<accession>A0A059EX80</accession>
<dbReference type="EMBL" id="KK365294">
    <property type="protein sequence ID" value="KCZ79336.1"/>
    <property type="molecule type" value="Genomic_DNA"/>
</dbReference>
<protein>
    <submittedName>
        <fullName evidence="1">Uncharacterized protein</fullName>
    </submittedName>
</protein>
<dbReference type="VEuPathDB" id="MicrosporidiaDB:H312_03271"/>
<reference evidence="2" key="1">
    <citation type="submission" date="2013-02" db="EMBL/GenBank/DDBJ databases">
        <authorList>
            <consortium name="The Broad Institute Genome Sequencing Platform"/>
            <person name="Cuomo C."/>
            <person name="Becnel J."/>
            <person name="Sanscrainte N."/>
            <person name="Walker B."/>
            <person name="Young S.K."/>
            <person name="Zeng Q."/>
            <person name="Gargeya S."/>
            <person name="Fitzgerald M."/>
            <person name="Haas B."/>
            <person name="Abouelleil A."/>
            <person name="Alvarado L."/>
            <person name="Arachchi H.M."/>
            <person name="Berlin A.M."/>
            <person name="Chapman S.B."/>
            <person name="Dewar J."/>
            <person name="Goldberg J."/>
            <person name="Griggs A."/>
            <person name="Gujja S."/>
            <person name="Hansen M."/>
            <person name="Howarth C."/>
            <person name="Imamovic A."/>
            <person name="Larimer J."/>
            <person name="McCowan C."/>
            <person name="Murphy C."/>
            <person name="Neiman D."/>
            <person name="Pearson M."/>
            <person name="Priest M."/>
            <person name="Roberts A."/>
            <person name="Saif S."/>
            <person name="Shea T."/>
            <person name="Sisk P."/>
            <person name="Sykes S."/>
            <person name="Wortman J."/>
            <person name="Nusbaum C."/>
            <person name="Birren B."/>
        </authorList>
    </citation>
    <scope>NUCLEOTIDE SEQUENCE [LARGE SCALE GENOMIC DNA]</scope>
    <source>
        <strain evidence="2">PRA339</strain>
    </source>
</reference>
<proteinExistence type="predicted"/>